<reference evidence="1" key="1">
    <citation type="submission" date="2020-09" db="EMBL/GenBank/DDBJ databases">
        <title>Nocardioides sp. strain MJB4 16S ribosomal RNA gene Genome sequencing and assembly.</title>
        <authorList>
            <person name="Kim I."/>
        </authorList>
    </citation>
    <scope>NUCLEOTIDE SEQUENCE</scope>
    <source>
        <strain evidence="1">MJB4</strain>
    </source>
</reference>
<organism evidence="1 2">
    <name type="scientific">Nocardioides donggukensis</name>
    <dbReference type="NCBI Taxonomy" id="2774019"/>
    <lineage>
        <taxon>Bacteria</taxon>
        <taxon>Bacillati</taxon>
        <taxon>Actinomycetota</taxon>
        <taxon>Actinomycetes</taxon>
        <taxon>Propionibacteriales</taxon>
        <taxon>Nocardioidaceae</taxon>
        <taxon>Nocardioides</taxon>
    </lineage>
</organism>
<evidence type="ECO:0000313" key="2">
    <source>
        <dbReference type="Proteomes" id="UP000616839"/>
    </source>
</evidence>
<dbReference type="EMBL" id="JACYXZ010000003">
    <property type="protein sequence ID" value="MBD8870298.1"/>
    <property type="molecule type" value="Genomic_DNA"/>
</dbReference>
<dbReference type="RefSeq" id="WP_192143614.1">
    <property type="nucleotide sequence ID" value="NZ_JACYXZ010000003.1"/>
</dbReference>
<dbReference type="Proteomes" id="UP000616839">
    <property type="component" value="Unassembled WGS sequence"/>
</dbReference>
<gene>
    <name evidence="1" type="ORF">IE331_11745</name>
</gene>
<dbReference type="AlphaFoldDB" id="A0A927PZJ3"/>
<sequence length="203" mass="21865">MTEVPAPEVVRRLDAPDADALVDLVETFEELQTVLRCCERLVAAVAEPEPDGVLVEAVWTMALASYARCFTAREGSVALGEGDLTASQPGRPADDVLEWHRVLLRLRDHHVDPARNPRERFTAGVAQGPDGRADGIAVTSARQPLVDDLTVRQTGAIAYGLSALVDARIGERQEELLARVRDLSPEELAGLDPLDLADPATAS</sequence>
<proteinExistence type="predicted"/>
<keyword evidence="2" id="KW-1185">Reference proteome</keyword>
<name>A0A927PZJ3_9ACTN</name>
<comment type="caution">
    <text evidence="1">The sequence shown here is derived from an EMBL/GenBank/DDBJ whole genome shotgun (WGS) entry which is preliminary data.</text>
</comment>
<protein>
    <submittedName>
        <fullName evidence="1">Uncharacterized protein</fullName>
    </submittedName>
</protein>
<accession>A0A927PZJ3</accession>
<evidence type="ECO:0000313" key="1">
    <source>
        <dbReference type="EMBL" id="MBD8870298.1"/>
    </source>
</evidence>